<dbReference type="AlphaFoldDB" id="A0A369BHC4"/>
<dbReference type="RefSeq" id="WP_114295905.1">
    <property type="nucleotide sequence ID" value="NZ_QPJT01000001.1"/>
</dbReference>
<dbReference type="Pfam" id="PF04909">
    <property type="entry name" value="Amidohydro_2"/>
    <property type="match status" value="1"/>
</dbReference>
<dbReference type="EMBL" id="QPJT01000001">
    <property type="protein sequence ID" value="RCX20959.1"/>
    <property type="molecule type" value="Genomic_DNA"/>
</dbReference>
<evidence type="ECO:0000256" key="1">
    <source>
        <dbReference type="ARBA" id="ARBA00023239"/>
    </source>
</evidence>
<comment type="caution">
    <text evidence="3">The sequence shown here is derived from an EMBL/GenBank/DDBJ whole genome shotgun (WGS) entry which is preliminary data.</text>
</comment>
<accession>A0A369BHC4</accession>
<dbReference type="PANTHER" id="PTHR21240:SF19">
    <property type="entry name" value="CATALYTIC_ HYDROLASE"/>
    <property type="match status" value="1"/>
</dbReference>
<dbReference type="Proteomes" id="UP000253034">
    <property type="component" value="Unassembled WGS sequence"/>
</dbReference>
<evidence type="ECO:0000313" key="4">
    <source>
        <dbReference type="Proteomes" id="UP000253034"/>
    </source>
</evidence>
<dbReference type="PANTHER" id="PTHR21240">
    <property type="entry name" value="2-AMINO-3-CARBOXYLMUCONATE-6-SEMIALDEHYDE DECARBOXYLASE"/>
    <property type="match status" value="1"/>
</dbReference>
<dbReference type="InterPro" id="IPR006680">
    <property type="entry name" value="Amidohydro-rel"/>
</dbReference>
<keyword evidence="1" id="KW-0456">Lyase</keyword>
<sequence>MIIDAHAHVCDLDYGSGDALVSQYEKAGIDKGVIVPGGMIDVRKMTRYISGEEKSESIYPPNYIIEEAMKKYPGRFFGLFCVNPHLGDEGIREFETAVREKNFSGLKLAPVVHQFSLTSETVLQLAELCGELGVPFYSHVVFSPAASTKKFAHLVKEFPKTTFILGHMGFGPADTEAIEYGRKYQNIYFETSDASFLIIKEALKTLGSERIIFGTEFPMYHACSAIQNIYALDCKPDELENIFFRNISRILTKTA</sequence>
<dbReference type="SMR" id="A0A369BHC4"/>
<dbReference type="Gene3D" id="3.20.20.140">
    <property type="entry name" value="Metal-dependent hydrolases"/>
    <property type="match status" value="1"/>
</dbReference>
<evidence type="ECO:0000259" key="2">
    <source>
        <dbReference type="Pfam" id="PF04909"/>
    </source>
</evidence>
<dbReference type="OrthoDB" id="9771932at2"/>
<gene>
    <name evidence="3" type="ORF">DFR58_101162</name>
</gene>
<evidence type="ECO:0000313" key="3">
    <source>
        <dbReference type="EMBL" id="RCX20959.1"/>
    </source>
</evidence>
<proteinExistence type="predicted"/>
<organism evidence="3 4">
    <name type="scientific">Anaerobacterium chartisolvens</name>
    <dbReference type="NCBI Taxonomy" id="1297424"/>
    <lineage>
        <taxon>Bacteria</taxon>
        <taxon>Bacillati</taxon>
        <taxon>Bacillota</taxon>
        <taxon>Clostridia</taxon>
        <taxon>Eubacteriales</taxon>
        <taxon>Oscillospiraceae</taxon>
        <taxon>Anaerobacterium</taxon>
    </lineage>
</organism>
<dbReference type="SUPFAM" id="SSF51556">
    <property type="entry name" value="Metallo-dependent hydrolases"/>
    <property type="match status" value="1"/>
</dbReference>
<dbReference type="GO" id="GO:0016787">
    <property type="term" value="F:hydrolase activity"/>
    <property type="evidence" value="ECO:0007669"/>
    <property type="project" value="InterPro"/>
</dbReference>
<dbReference type="InterPro" id="IPR032465">
    <property type="entry name" value="ACMSD"/>
</dbReference>
<reference evidence="3 4" key="1">
    <citation type="submission" date="2018-07" db="EMBL/GenBank/DDBJ databases">
        <title>Genomic Encyclopedia of Type Strains, Phase IV (KMG-IV): sequencing the most valuable type-strain genomes for metagenomic binning, comparative biology and taxonomic classification.</title>
        <authorList>
            <person name="Goeker M."/>
        </authorList>
    </citation>
    <scope>NUCLEOTIDE SEQUENCE [LARGE SCALE GENOMIC DNA]</scope>
    <source>
        <strain evidence="3 4">DSM 27016</strain>
    </source>
</reference>
<dbReference type="GO" id="GO:0016831">
    <property type="term" value="F:carboxy-lyase activity"/>
    <property type="evidence" value="ECO:0007669"/>
    <property type="project" value="InterPro"/>
</dbReference>
<dbReference type="InterPro" id="IPR032466">
    <property type="entry name" value="Metal_Hydrolase"/>
</dbReference>
<keyword evidence="4" id="KW-1185">Reference proteome</keyword>
<feature type="domain" description="Amidohydrolase-related" evidence="2">
    <location>
        <begin position="61"/>
        <end position="250"/>
    </location>
</feature>
<protein>
    <recommendedName>
        <fullName evidence="2">Amidohydrolase-related domain-containing protein</fullName>
    </recommendedName>
</protein>
<name>A0A369BHC4_9FIRM</name>